<dbReference type="AlphaFoldDB" id="A0AAW9RPM3"/>
<feature type="binding site" evidence="8">
    <location>
        <position position="207"/>
    </location>
    <ligand>
        <name>Zn(2+)</name>
        <dbReference type="ChEBI" id="CHEBI:29105"/>
        <label>2</label>
    </ligand>
</feature>
<dbReference type="EMBL" id="JBDKWZ010000001">
    <property type="protein sequence ID" value="MEN7546852.1"/>
    <property type="molecule type" value="Genomic_DNA"/>
</dbReference>
<keyword evidence="3" id="KW-0645">Protease</keyword>
<dbReference type="CDD" id="cd05656">
    <property type="entry name" value="M42_Frv"/>
    <property type="match status" value="1"/>
</dbReference>
<evidence type="ECO:0000256" key="7">
    <source>
        <dbReference type="PIRSR" id="PIRSR001123-1"/>
    </source>
</evidence>
<accession>A0AAW9RPM3</accession>
<dbReference type="Pfam" id="PF05343">
    <property type="entry name" value="Peptidase_M42"/>
    <property type="match status" value="1"/>
</dbReference>
<evidence type="ECO:0000313" key="9">
    <source>
        <dbReference type="EMBL" id="MEN7546852.1"/>
    </source>
</evidence>
<evidence type="ECO:0000256" key="5">
    <source>
        <dbReference type="ARBA" id="ARBA00022801"/>
    </source>
</evidence>
<dbReference type="InterPro" id="IPR008007">
    <property type="entry name" value="Peptidase_M42"/>
</dbReference>
<organism evidence="9 10">
    <name type="scientific">Rapidithrix thailandica</name>
    <dbReference type="NCBI Taxonomy" id="413964"/>
    <lineage>
        <taxon>Bacteria</taxon>
        <taxon>Pseudomonadati</taxon>
        <taxon>Bacteroidota</taxon>
        <taxon>Cytophagia</taxon>
        <taxon>Cytophagales</taxon>
        <taxon>Flammeovirgaceae</taxon>
        <taxon>Rapidithrix</taxon>
    </lineage>
</organism>
<keyword evidence="5" id="KW-0378">Hydrolase</keyword>
<dbReference type="SUPFAM" id="SSF53187">
    <property type="entry name" value="Zn-dependent exopeptidases"/>
    <property type="match status" value="1"/>
</dbReference>
<evidence type="ECO:0000256" key="3">
    <source>
        <dbReference type="ARBA" id="ARBA00022670"/>
    </source>
</evidence>
<feature type="binding site" evidence="8">
    <location>
        <position position="67"/>
    </location>
    <ligand>
        <name>Zn(2+)</name>
        <dbReference type="ChEBI" id="CHEBI:29105"/>
        <label>1</label>
    </ligand>
</feature>
<evidence type="ECO:0000256" key="4">
    <source>
        <dbReference type="ARBA" id="ARBA00022723"/>
    </source>
</evidence>
<feature type="binding site" evidence="8">
    <location>
        <position position="176"/>
    </location>
    <ligand>
        <name>Zn(2+)</name>
        <dbReference type="ChEBI" id="CHEBI:29105"/>
        <label>1</label>
    </ligand>
</feature>
<dbReference type="RefSeq" id="WP_346819632.1">
    <property type="nucleotide sequence ID" value="NZ_JBDKWZ010000001.1"/>
</dbReference>
<feature type="binding site" evidence="8">
    <location>
        <position position="318"/>
    </location>
    <ligand>
        <name>Zn(2+)</name>
        <dbReference type="ChEBI" id="CHEBI:29105"/>
        <label>2</label>
    </ligand>
</feature>
<comment type="similarity">
    <text evidence="1 6">Belongs to the peptidase M42 family.</text>
</comment>
<dbReference type="InterPro" id="IPR051464">
    <property type="entry name" value="Peptidase_M42_aminopept"/>
</dbReference>
<proteinExistence type="inferred from homology"/>
<dbReference type="PANTHER" id="PTHR32481">
    <property type="entry name" value="AMINOPEPTIDASE"/>
    <property type="match status" value="1"/>
</dbReference>
<keyword evidence="2" id="KW-0031">Aminopeptidase</keyword>
<dbReference type="GO" id="GO:0004177">
    <property type="term" value="F:aminopeptidase activity"/>
    <property type="evidence" value="ECO:0007669"/>
    <property type="project" value="UniProtKB-UniRule"/>
</dbReference>
<comment type="caution">
    <text evidence="9">The sequence shown here is derived from an EMBL/GenBank/DDBJ whole genome shotgun (WGS) entry which is preliminary data.</text>
</comment>
<comment type="cofactor">
    <cofactor evidence="8">
        <name>a divalent metal cation</name>
        <dbReference type="ChEBI" id="CHEBI:60240"/>
    </cofactor>
    <text evidence="8">Binds 2 divalent metal cations per subunit.</text>
</comment>
<feature type="binding site" evidence="8">
    <location>
        <position position="229"/>
    </location>
    <ligand>
        <name>Zn(2+)</name>
        <dbReference type="ChEBI" id="CHEBI:29105"/>
        <label>1</label>
    </ligand>
</feature>
<evidence type="ECO:0000313" key="10">
    <source>
        <dbReference type="Proteomes" id="UP001403385"/>
    </source>
</evidence>
<name>A0AAW9RPM3_9BACT</name>
<dbReference type="Gene3D" id="2.40.30.40">
    <property type="entry name" value="Peptidase M42, domain 2"/>
    <property type="match status" value="1"/>
</dbReference>
<dbReference type="GO" id="GO:0046872">
    <property type="term" value="F:metal ion binding"/>
    <property type="evidence" value="ECO:0007669"/>
    <property type="project" value="UniProtKB-UniRule"/>
</dbReference>
<dbReference type="SUPFAM" id="SSF101821">
    <property type="entry name" value="Aminopeptidase/glucanase lid domain"/>
    <property type="match status" value="1"/>
</dbReference>
<evidence type="ECO:0000256" key="1">
    <source>
        <dbReference type="ARBA" id="ARBA00006272"/>
    </source>
</evidence>
<evidence type="ECO:0000256" key="8">
    <source>
        <dbReference type="PIRSR" id="PIRSR001123-2"/>
    </source>
</evidence>
<gene>
    <name evidence="9" type="ORF">AAG747_02955</name>
</gene>
<evidence type="ECO:0000256" key="2">
    <source>
        <dbReference type="ARBA" id="ARBA00022438"/>
    </source>
</evidence>
<dbReference type="PANTHER" id="PTHR32481:SF0">
    <property type="entry name" value="AMINOPEPTIDASE YPDE-RELATED"/>
    <property type="match status" value="1"/>
</dbReference>
<feature type="active site" description="Proton acceptor" evidence="7">
    <location>
        <position position="206"/>
    </location>
</feature>
<dbReference type="PIRSF" id="PIRSF001123">
    <property type="entry name" value="PepA_GA"/>
    <property type="match status" value="1"/>
</dbReference>
<keyword evidence="10" id="KW-1185">Reference proteome</keyword>
<feature type="binding site" evidence="8">
    <location>
        <position position="176"/>
    </location>
    <ligand>
        <name>Zn(2+)</name>
        <dbReference type="ChEBI" id="CHEBI:29105"/>
        <label>2</label>
    </ligand>
</feature>
<dbReference type="Gene3D" id="3.40.630.10">
    <property type="entry name" value="Zn peptidases"/>
    <property type="match status" value="1"/>
</dbReference>
<dbReference type="Proteomes" id="UP001403385">
    <property type="component" value="Unassembled WGS sequence"/>
</dbReference>
<protein>
    <submittedName>
        <fullName evidence="9">M42 family metallopeptidase</fullName>
    </submittedName>
</protein>
<sequence length="350" mass="38848">MSLDINLLQQICDTPGAPGFEKRIREQVLAEVERYVDECRVDNLGNIITVKKGKNNPEGKKIMLAAHMDEIGFMVTHIDEQGFLRFHTLGGFDPKTLTSMRVIVHGKKDLVGVMGCKPIHVMSPEERGKQLKIQDYYIDLGLKKEEVEKYISIGNPVTRMQEFIQIGEMVNGKSLDNRLSVYILLEVLKQLKDFPYDVYGVFTVQEEVGIRGAGVASHAINPDFGIAIDVTIANDTPGAQGHEQVTRLGEGTAIKIFDAGTICDYRMVAFMKEVATEKEIDWQVEILTAGGTDTAGIQRMGKNGAIAGAVSIPLRYVHQVTEMAHQNDIQASIDLLVASVSTLDQYDWKH</sequence>
<dbReference type="InterPro" id="IPR023367">
    <property type="entry name" value="Peptidase_M42_dom2"/>
</dbReference>
<keyword evidence="4 8" id="KW-0479">Metal-binding</keyword>
<reference evidence="9 10" key="1">
    <citation type="submission" date="2024-04" db="EMBL/GenBank/DDBJ databases">
        <title>Novel genus in family Flammeovirgaceae.</title>
        <authorList>
            <person name="Nguyen T.H."/>
            <person name="Vuong T.Q."/>
            <person name="Le H."/>
            <person name="Kim S.-G."/>
        </authorList>
    </citation>
    <scope>NUCLEOTIDE SEQUENCE [LARGE SCALE GENOMIC DNA]</scope>
    <source>
        <strain evidence="9 10">JCM 23209</strain>
    </source>
</reference>
<dbReference type="GO" id="GO:0006508">
    <property type="term" value="P:proteolysis"/>
    <property type="evidence" value="ECO:0007669"/>
    <property type="project" value="UniProtKB-KW"/>
</dbReference>
<evidence type="ECO:0000256" key="6">
    <source>
        <dbReference type="PIRNR" id="PIRNR001123"/>
    </source>
</evidence>